<name>A0A8H7ECB2_9PLEO</name>
<protein>
    <submittedName>
        <fullName evidence="1">Uncharacterized protein</fullName>
    </submittedName>
</protein>
<organism evidence="1 2">
    <name type="scientific">Alternaria burnsii</name>
    <dbReference type="NCBI Taxonomy" id="1187904"/>
    <lineage>
        <taxon>Eukaryota</taxon>
        <taxon>Fungi</taxon>
        <taxon>Dikarya</taxon>
        <taxon>Ascomycota</taxon>
        <taxon>Pezizomycotina</taxon>
        <taxon>Dothideomycetes</taxon>
        <taxon>Pleosporomycetidae</taxon>
        <taxon>Pleosporales</taxon>
        <taxon>Pleosporineae</taxon>
        <taxon>Pleosporaceae</taxon>
        <taxon>Alternaria</taxon>
        <taxon>Alternaria sect. Alternaria</taxon>
    </lineage>
</organism>
<dbReference type="RefSeq" id="XP_038781122.1">
    <property type="nucleotide sequence ID" value="XM_038936226.1"/>
</dbReference>
<reference evidence="1" key="1">
    <citation type="submission" date="2020-01" db="EMBL/GenBank/DDBJ databases">
        <authorList>
            <person name="Feng Z.H.Z."/>
        </authorList>
    </citation>
    <scope>NUCLEOTIDE SEQUENCE</scope>
    <source>
        <strain evidence="1">CBS107.38</strain>
    </source>
</reference>
<dbReference type="Proteomes" id="UP000596902">
    <property type="component" value="Unassembled WGS sequence"/>
</dbReference>
<proteinExistence type="predicted"/>
<comment type="caution">
    <text evidence="1">The sequence shown here is derived from an EMBL/GenBank/DDBJ whole genome shotgun (WGS) entry which is preliminary data.</text>
</comment>
<dbReference type="AlphaFoldDB" id="A0A8H7ECB2"/>
<gene>
    <name evidence="1" type="ORF">GT037_011179</name>
</gene>
<accession>A0A8H7ECB2</accession>
<evidence type="ECO:0000313" key="1">
    <source>
        <dbReference type="EMBL" id="KAF7670728.1"/>
    </source>
</evidence>
<keyword evidence="2" id="KW-1185">Reference proteome</keyword>
<sequence>MWISFANEHSPTGYDVENFNVTWPTYKPGNAVNMLFGIDETKPEQETSRTVAIRYIINSFGDLRV</sequence>
<dbReference type="GeneID" id="62209404"/>
<evidence type="ECO:0000313" key="2">
    <source>
        <dbReference type="Proteomes" id="UP000596902"/>
    </source>
</evidence>
<dbReference type="EMBL" id="JAAABM010000029">
    <property type="protein sequence ID" value="KAF7670728.1"/>
    <property type="molecule type" value="Genomic_DNA"/>
</dbReference>
<reference evidence="1" key="2">
    <citation type="submission" date="2020-08" db="EMBL/GenBank/DDBJ databases">
        <title>Draft Genome Sequence of Cumin Blight Pathogen Alternaria burnsii.</title>
        <authorList>
            <person name="Feng Z."/>
        </authorList>
    </citation>
    <scope>NUCLEOTIDE SEQUENCE</scope>
    <source>
        <strain evidence="1">CBS107.38</strain>
    </source>
</reference>